<dbReference type="EMBL" id="PYAA01000011">
    <property type="protein sequence ID" value="RAO03075.1"/>
    <property type="molecule type" value="Genomic_DNA"/>
</dbReference>
<protein>
    <submittedName>
        <fullName evidence="3">Uncharacterized protein</fullName>
    </submittedName>
</protein>
<reference evidence="3 4" key="1">
    <citation type="submission" date="2018-03" db="EMBL/GenBank/DDBJ databases">
        <title>Defining the species Micromonospora saelicesensis and Micromonospora noduli under the framework of genomics.</title>
        <authorList>
            <person name="Riesco R."/>
            <person name="Trujillo M.E."/>
        </authorList>
    </citation>
    <scope>NUCLEOTIDE SEQUENCE [LARGE SCALE GENOMIC DNA]</scope>
    <source>
        <strain evidence="3 4">LAH08</strain>
    </source>
</reference>
<organism evidence="3 4">
    <name type="scientific">Micromonospora noduli</name>
    <dbReference type="NCBI Taxonomy" id="709876"/>
    <lineage>
        <taxon>Bacteria</taxon>
        <taxon>Bacillati</taxon>
        <taxon>Actinomycetota</taxon>
        <taxon>Actinomycetes</taxon>
        <taxon>Micromonosporales</taxon>
        <taxon>Micromonosporaceae</taxon>
        <taxon>Micromonospora</taxon>
    </lineage>
</organism>
<name>A0A328NCL1_9ACTN</name>
<sequence>MTAAAQGVASIDRREAAGVAQLGGFPVDAVFWSGRDGMLVALRFDGHLPPAHPTRTRSNPTEQGAIGIRPQMKRDLAGGAHHWKVTDRTREEAVPREAPRRRSVTGRGRRPPPMERLKVTDWLQGLSGLLAVVLAAPALWVAVYTYRDQQELTRAQLEATRLERERYQERFASRVAAWRPLGPEEARPWAAPPMVLQNRSPAPIREIAFVFAVDATEEVSAHRRPFWSLSDVPPCSIYTFNFFNLAGPMAPGRASSRYGGQVELWFTDPAGRWAVGSEGVEPYSDERRSLVPTPELLTIERSYYAEVVKKESAPDCGEGG</sequence>
<feature type="compositionally biased region" description="Basic and acidic residues" evidence="1">
    <location>
        <begin position="88"/>
        <end position="100"/>
    </location>
</feature>
<keyword evidence="2" id="KW-0472">Membrane</keyword>
<keyword evidence="2" id="KW-1133">Transmembrane helix</keyword>
<gene>
    <name evidence="3" type="ORF">LAH08_02085</name>
</gene>
<dbReference type="AlphaFoldDB" id="A0A328NCL1"/>
<proteinExistence type="predicted"/>
<evidence type="ECO:0000313" key="4">
    <source>
        <dbReference type="Proteomes" id="UP000248966"/>
    </source>
</evidence>
<dbReference type="Proteomes" id="UP000248966">
    <property type="component" value="Unassembled WGS sequence"/>
</dbReference>
<evidence type="ECO:0000256" key="2">
    <source>
        <dbReference type="SAM" id="Phobius"/>
    </source>
</evidence>
<feature type="compositionally biased region" description="Basic residues" evidence="1">
    <location>
        <begin position="101"/>
        <end position="110"/>
    </location>
</feature>
<evidence type="ECO:0000313" key="3">
    <source>
        <dbReference type="EMBL" id="RAO03075.1"/>
    </source>
</evidence>
<evidence type="ECO:0000256" key="1">
    <source>
        <dbReference type="SAM" id="MobiDB-lite"/>
    </source>
</evidence>
<comment type="caution">
    <text evidence="3">The sequence shown here is derived from an EMBL/GenBank/DDBJ whole genome shotgun (WGS) entry which is preliminary data.</text>
</comment>
<dbReference type="RefSeq" id="WP_181549262.1">
    <property type="nucleotide sequence ID" value="NZ_PYAA01000011.1"/>
</dbReference>
<feature type="region of interest" description="Disordered" evidence="1">
    <location>
        <begin position="88"/>
        <end position="113"/>
    </location>
</feature>
<keyword evidence="2" id="KW-0812">Transmembrane</keyword>
<accession>A0A328NCL1</accession>
<feature type="transmembrane region" description="Helical" evidence="2">
    <location>
        <begin position="122"/>
        <end position="146"/>
    </location>
</feature>